<dbReference type="InterPro" id="IPR050482">
    <property type="entry name" value="Sensor_HK_TwoCompSys"/>
</dbReference>
<dbReference type="InterPro" id="IPR011712">
    <property type="entry name" value="Sig_transdc_His_kin_sub3_dim/P"/>
</dbReference>
<dbReference type="Proteomes" id="UP000183920">
    <property type="component" value="Unassembled WGS sequence"/>
</dbReference>
<feature type="transmembrane region" description="Helical" evidence="11">
    <location>
        <begin position="109"/>
        <end position="135"/>
    </location>
</feature>
<dbReference type="Gene3D" id="1.20.5.1930">
    <property type="match status" value="1"/>
</dbReference>
<keyword evidence="9 11" id="KW-0472">Membrane</keyword>
<evidence type="ECO:0000256" key="9">
    <source>
        <dbReference type="ARBA" id="ARBA00023136"/>
    </source>
</evidence>
<keyword evidence="5 11" id="KW-0812">Transmembrane</keyword>
<gene>
    <name evidence="13" type="primary">liaS</name>
    <name evidence="13" type="ORF">BN1804_01552</name>
</gene>
<proteinExistence type="predicted"/>
<comment type="subcellular location">
    <subcellularLocation>
        <location evidence="1">Cell membrane</location>
        <topology evidence="1">Multi-pass membrane protein</topology>
    </subcellularLocation>
</comment>
<feature type="domain" description="Histidine kinase" evidence="12">
    <location>
        <begin position="321"/>
        <end position="512"/>
    </location>
</feature>
<evidence type="ECO:0000256" key="11">
    <source>
        <dbReference type="SAM" id="Phobius"/>
    </source>
</evidence>
<keyword evidence="8" id="KW-0902">Two-component regulatory system</keyword>
<dbReference type="GO" id="GO:0000155">
    <property type="term" value="F:phosphorelay sensor kinase activity"/>
    <property type="evidence" value="ECO:0007669"/>
    <property type="project" value="InterPro"/>
</dbReference>
<dbReference type="InterPro" id="IPR003594">
    <property type="entry name" value="HATPase_dom"/>
</dbReference>
<dbReference type="InterPro" id="IPR036890">
    <property type="entry name" value="HATPase_C_sf"/>
</dbReference>
<evidence type="ECO:0000256" key="3">
    <source>
        <dbReference type="ARBA" id="ARBA00022553"/>
    </source>
</evidence>
<dbReference type="Pfam" id="PF07730">
    <property type="entry name" value="HisKA_3"/>
    <property type="match status" value="1"/>
</dbReference>
<dbReference type="RefSeq" id="WP_072063603.1">
    <property type="nucleotide sequence ID" value="NZ_CVRY01000003.1"/>
</dbReference>
<dbReference type="CDD" id="cd16917">
    <property type="entry name" value="HATPase_UhpB-NarQ-NarX-like"/>
    <property type="match status" value="1"/>
</dbReference>
<evidence type="ECO:0000256" key="7">
    <source>
        <dbReference type="ARBA" id="ARBA00022989"/>
    </source>
</evidence>
<dbReference type="GO" id="GO:0005886">
    <property type="term" value="C:plasma membrane"/>
    <property type="evidence" value="ECO:0007669"/>
    <property type="project" value="UniProtKB-SubCell"/>
</dbReference>
<dbReference type="InterPro" id="IPR005467">
    <property type="entry name" value="His_kinase_dom"/>
</dbReference>
<dbReference type="AlphaFoldDB" id="A0A0G4Q7L3"/>
<evidence type="ECO:0000259" key="12">
    <source>
        <dbReference type="PROSITE" id="PS50109"/>
    </source>
</evidence>
<keyword evidence="2" id="KW-1003">Cell membrane</keyword>
<feature type="transmembrane region" description="Helical" evidence="11">
    <location>
        <begin position="141"/>
        <end position="163"/>
    </location>
</feature>
<dbReference type="SUPFAM" id="SSF55874">
    <property type="entry name" value="ATPase domain of HSP90 chaperone/DNA topoisomerase II/histidine kinase"/>
    <property type="match status" value="1"/>
</dbReference>
<sequence>MKRGLRFLLQSLFLLLTYSLLWLSLWVIGFYLSKNGQQATLFLPQGLRLALIILLWRRFWLPMLFAEWGLYYWLTQEQLITHAIIYLSPLLSLIIALEVQRIWWRYPLYWQRLTLLIGAVGFNSLLQAFILGFFINTTSGIFLTSVTGGILLAPFVFLLYEYLRELQSRALISVGTPDPPLRTSLLMWGFLFCLIGLSAQVFLTPEIERLLVILVFIPNVFMAYRYGWQGGVLSALLGSLIITFARQVNGAFNDLRELEMFLTTQAIIGIGLGIAISRQQQLAHNLRHYRLRLEQELQARRELMEQLVHTEEDVKKAIARELHDEIGQNITAIQIQSMLIKRTADNDKTRQTGEQIERLALQIHQSTRQLLRQLRPPVLEEMSLEKALHHLINEFAFNDNGITCNFNYSLDKEPENETIIFTLYRLVQELLNNISKHANATYIEVSLTQNKNRLRLIISDNGIGMLPTSLSTQQSGGFGLRGIEERIRALGGEWEVINHHGTKIIVNLPTNSKENSEN</sequence>
<feature type="coiled-coil region" evidence="10">
    <location>
        <begin position="286"/>
        <end position="320"/>
    </location>
</feature>
<evidence type="ECO:0000256" key="6">
    <source>
        <dbReference type="ARBA" id="ARBA00022777"/>
    </source>
</evidence>
<feature type="transmembrane region" description="Helical" evidence="11">
    <location>
        <begin position="209"/>
        <end position="224"/>
    </location>
</feature>
<accession>A0A0G4Q7L3</accession>
<evidence type="ECO:0000256" key="2">
    <source>
        <dbReference type="ARBA" id="ARBA00022475"/>
    </source>
</evidence>
<evidence type="ECO:0000313" key="14">
    <source>
        <dbReference type="Proteomes" id="UP000183920"/>
    </source>
</evidence>
<name>A0A0G4Q7L3_9GAMM</name>
<dbReference type="Gene3D" id="3.30.565.10">
    <property type="entry name" value="Histidine kinase-like ATPase, C-terminal domain"/>
    <property type="match status" value="1"/>
</dbReference>
<evidence type="ECO:0000256" key="8">
    <source>
        <dbReference type="ARBA" id="ARBA00023012"/>
    </source>
</evidence>
<evidence type="ECO:0000256" key="5">
    <source>
        <dbReference type="ARBA" id="ARBA00022692"/>
    </source>
</evidence>
<feature type="transmembrane region" description="Helical" evidence="11">
    <location>
        <begin position="12"/>
        <end position="32"/>
    </location>
</feature>
<reference evidence="14" key="1">
    <citation type="submission" date="2015-06" db="EMBL/GenBank/DDBJ databases">
        <authorList>
            <person name="Urmite Genomes"/>
        </authorList>
    </citation>
    <scope>NUCLEOTIDE SEQUENCE [LARGE SCALE GENOMIC DNA]</scope>
    <source>
        <strain evidence="14">CSUR P1867</strain>
    </source>
</reference>
<keyword evidence="7 11" id="KW-1133">Transmembrane helix</keyword>
<keyword evidence="3" id="KW-0597">Phosphoprotein</keyword>
<dbReference type="InterPro" id="IPR007895">
    <property type="entry name" value="MASE1"/>
</dbReference>
<feature type="transmembrane region" description="Helical" evidence="11">
    <location>
        <begin position="79"/>
        <end position="97"/>
    </location>
</feature>
<dbReference type="Pfam" id="PF05231">
    <property type="entry name" value="MASE1"/>
    <property type="match status" value="1"/>
</dbReference>
<evidence type="ECO:0000256" key="10">
    <source>
        <dbReference type="SAM" id="Coils"/>
    </source>
</evidence>
<dbReference type="EMBL" id="CVRY01000003">
    <property type="protein sequence ID" value="CRL61604.1"/>
    <property type="molecule type" value="Genomic_DNA"/>
</dbReference>
<dbReference type="PANTHER" id="PTHR24421">
    <property type="entry name" value="NITRATE/NITRITE SENSOR PROTEIN NARX-RELATED"/>
    <property type="match status" value="1"/>
</dbReference>
<keyword evidence="4" id="KW-0808">Transferase</keyword>
<evidence type="ECO:0000256" key="1">
    <source>
        <dbReference type="ARBA" id="ARBA00004651"/>
    </source>
</evidence>
<evidence type="ECO:0000313" key="13">
    <source>
        <dbReference type="EMBL" id="CRL61604.1"/>
    </source>
</evidence>
<protein>
    <submittedName>
        <fullName evidence="13">Sensor histidine kinase LiaS</fullName>
    </submittedName>
</protein>
<feature type="transmembrane region" description="Helical" evidence="11">
    <location>
        <begin position="184"/>
        <end position="203"/>
    </location>
</feature>
<organism evidence="13 14">
    <name type="scientific">Proteus penneri</name>
    <dbReference type="NCBI Taxonomy" id="102862"/>
    <lineage>
        <taxon>Bacteria</taxon>
        <taxon>Pseudomonadati</taxon>
        <taxon>Pseudomonadota</taxon>
        <taxon>Gammaproteobacteria</taxon>
        <taxon>Enterobacterales</taxon>
        <taxon>Morganellaceae</taxon>
        <taxon>Proteus</taxon>
    </lineage>
</organism>
<keyword evidence="10" id="KW-0175">Coiled coil</keyword>
<dbReference type="GO" id="GO:0046983">
    <property type="term" value="F:protein dimerization activity"/>
    <property type="evidence" value="ECO:0007669"/>
    <property type="project" value="InterPro"/>
</dbReference>
<dbReference type="Pfam" id="PF02518">
    <property type="entry name" value="HATPase_c"/>
    <property type="match status" value="1"/>
</dbReference>
<keyword evidence="6 13" id="KW-0418">Kinase</keyword>
<dbReference type="PANTHER" id="PTHR24421:SF58">
    <property type="entry name" value="SIGNAL TRANSDUCTION HISTIDINE-PROTEIN KINASE_PHOSPHATASE UHPB"/>
    <property type="match status" value="1"/>
</dbReference>
<dbReference type="SMART" id="SM00387">
    <property type="entry name" value="HATPase_c"/>
    <property type="match status" value="1"/>
</dbReference>
<evidence type="ECO:0000256" key="4">
    <source>
        <dbReference type="ARBA" id="ARBA00022679"/>
    </source>
</evidence>
<dbReference type="PROSITE" id="PS50109">
    <property type="entry name" value="HIS_KIN"/>
    <property type="match status" value="1"/>
</dbReference>